<dbReference type="FunFam" id="3.40.1370.10:FF:000005">
    <property type="entry name" value="39S ribosomal protein L4, mitochondrial"/>
    <property type="match status" value="1"/>
</dbReference>
<evidence type="ECO:0000256" key="1">
    <source>
        <dbReference type="ARBA" id="ARBA00004173"/>
    </source>
</evidence>
<comment type="similarity">
    <text evidence="2">Belongs to the universal ribosomal protein uL4 family.</text>
</comment>
<dbReference type="STRING" id="94128.A0A2A3EF57"/>
<keyword evidence="9" id="KW-1185">Reference proteome</keyword>
<dbReference type="Pfam" id="PF00573">
    <property type="entry name" value="Ribosomal_L4"/>
    <property type="match status" value="1"/>
</dbReference>
<dbReference type="Gene3D" id="3.40.1370.10">
    <property type="match status" value="1"/>
</dbReference>
<dbReference type="GO" id="GO:0003735">
    <property type="term" value="F:structural constituent of ribosome"/>
    <property type="evidence" value="ECO:0007669"/>
    <property type="project" value="InterPro"/>
</dbReference>
<dbReference type="Proteomes" id="UP000242457">
    <property type="component" value="Unassembled WGS sequence"/>
</dbReference>
<dbReference type="GO" id="GO:1990904">
    <property type="term" value="C:ribonucleoprotein complex"/>
    <property type="evidence" value="ECO:0007669"/>
    <property type="project" value="UniProtKB-KW"/>
</dbReference>
<sequence length="280" mass="32639">MLMLRKIIIKLQTCSYQELTYCTKTIAEKISPIISKKNYSDENFFYQKPREVWLENLDTIERKKLGLMILHPDVYGAAPRIDIIHQNVQWQKMYRFVSYAHTKVRSEVRGGGKKPWRQKGLGRARHGSIRSPLWRGGGVIHGPRSPTTHFYMLPFYNRVNGLTSTLSVKLAQDDLYIIKDLEIPSNESSYIEKLIEERHWGPSVLFVDTDDIMPINITEATDTIKHVNLMPVYGLNVYSMLKHDTLVLTERAARLIEDKILYHLHRPDSRKVMAKFKLNQ</sequence>
<evidence type="ECO:0000256" key="6">
    <source>
        <dbReference type="ARBA" id="ARBA00040565"/>
    </source>
</evidence>
<keyword evidence="5" id="KW-0687">Ribonucleoprotein</keyword>
<dbReference type="GO" id="GO:0006412">
    <property type="term" value="P:translation"/>
    <property type="evidence" value="ECO:0007669"/>
    <property type="project" value="InterPro"/>
</dbReference>
<dbReference type="InterPro" id="IPR023574">
    <property type="entry name" value="Ribosomal_uL4_dom_sf"/>
</dbReference>
<evidence type="ECO:0000256" key="2">
    <source>
        <dbReference type="ARBA" id="ARBA00010528"/>
    </source>
</evidence>
<comment type="subcellular location">
    <subcellularLocation>
        <location evidence="1">Mitochondrion</location>
    </subcellularLocation>
</comment>
<gene>
    <name evidence="8" type="ORF">APICC_02946</name>
</gene>
<evidence type="ECO:0000256" key="4">
    <source>
        <dbReference type="ARBA" id="ARBA00023128"/>
    </source>
</evidence>
<dbReference type="GO" id="GO:0005840">
    <property type="term" value="C:ribosome"/>
    <property type="evidence" value="ECO:0007669"/>
    <property type="project" value="UniProtKB-KW"/>
</dbReference>
<dbReference type="NCBIfam" id="TIGR03953">
    <property type="entry name" value="rplD_bact"/>
    <property type="match status" value="1"/>
</dbReference>
<dbReference type="AlphaFoldDB" id="A0A2A3EF57"/>
<protein>
    <recommendedName>
        <fullName evidence="6">Large ribosomal subunit protein uL4m</fullName>
    </recommendedName>
    <alternativeName>
        <fullName evidence="7">39S ribosomal protein L4, mitochondrial</fullName>
    </alternativeName>
</protein>
<reference evidence="8 9" key="1">
    <citation type="submission" date="2014-07" db="EMBL/GenBank/DDBJ databases">
        <title>Genomic and transcriptomic analysis on Apis cerana provide comprehensive insights into honey bee biology.</title>
        <authorList>
            <person name="Diao Q."/>
            <person name="Sun L."/>
            <person name="Zheng H."/>
            <person name="Zheng H."/>
            <person name="Xu S."/>
            <person name="Wang S."/>
            <person name="Zeng Z."/>
            <person name="Hu F."/>
            <person name="Su S."/>
            <person name="Wu J."/>
        </authorList>
    </citation>
    <scope>NUCLEOTIDE SEQUENCE [LARGE SCALE GENOMIC DNA]</scope>
    <source>
        <tissue evidence="8">Pupae without intestine</tissue>
    </source>
</reference>
<evidence type="ECO:0000313" key="9">
    <source>
        <dbReference type="Proteomes" id="UP000242457"/>
    </source>
</evidence>
<dbReference type="OrthoDB" id="275876at2759"/>
<dbReference type="PANTHER" id="PTHR10746">
    <property type="entry name" value="50S RIBOSOMAL PROTEIN L4"/>
    <property type="match status" value="1"/>
</dbReference>
<dbReference type="InterPro" id="IPR002136">
    <property type="entry name" value="Ribosomal_uL4"/>
</dbReference>
<dbReference type="PANTHER" id="PTHR10746:SF6">
    <property type="entry name" value="LARGE RIBOSOMAL SUBUNIT PROTEIN UL4M"/>
    <property type="match status" value="1"/>
</dbReference>
<organism evidence="8 9">
    <name type="scientific">Apis cerana cerana</name>
    <name type="common">Oriental honeybee</name>
    <dbReference type="NCBI Taxonomy" id="94128"/>
    <lineage>
        <taxon>Eukaryota</taxon>
        <taxon>Metazoa</taxon>
        <taxon>Ecdysozoa</taxon>
        <taxon>Arthropoda</taxon>
        <taxon>Hexapoda</taxon>
        <taxon>Insecta</taxon>
        <taxon>Pterygota</taxon>
        <taxon>Neoptera</taxon>
        <taxon>Endopterygota</taxon>
        <taxon>Hymenoptera</taxon>
        <taxon>Apocrita</taxon>
        <taxon>Aculeata</taxon>
        <taxon>Apoidea</taxon>
        <taxon>Anthophila</taxon>
        <taxon>Apidae</taxon>
        <taxon>Apis</taxon>
    </lineage>
</organism>
<keyword evidence="4" id="KW-0496">Mitochondrion</keyword>
<dbReference type="EMBL" id="KZ288269">
    <property type="protein sequence ID" value="PBC29912.1"/>
    <property type="molecule type" value="Genomic_DNA"/>
</dbReference>
<proteinExistence type="inferred from homology"/>
<accession>A0A2A3EF57</accession>
<dbReference type="GO" id="GO:0005743">
    <property type="term" value="C:mitochondrial inner membrane"/>
    <property type="evidence" value="ECO:0007669"/>
    <property type="project" value="UniProtKB-ARBA"/>
</dbReference>
<dbReference type="InterPro" id="IPR013005">
    <property type="entry name" value="Ribosomal_uL4-like"/>
</dbReference>
<evidence type="ECO:0000256" key="3">
    <source>
        <dbReference type="ARBA" id="ARBA00022980"/>
    </source>
</evidence>
<evidence type="ECO:0000256" key="5">
    <source>
        <dbReference type="ARBA" id="ARBA00023274"/>
    </source>
</evidence>
<keyword evidence="3 8" id="KW-0689">Ribosomal protein</keyword>
<evidence type="ECO:0000256" key="7">
    <source>
        <dbReference type="ARBA" id="ARBA00082711"/>
    </source>
</evidence>
<evidence type="ECO:0000313" key="8">
    <source>
        <dbReference type="EMBL" id="PBC29912.1"/>
    </source>
</evidence>
<name>A0A2A3EF57_APICC</name>
<dbReference type="SUPFAM" id="SSF52166">
    <property type="entry name" value="Ribosomal protein L4"/>
    <property type="match status" value="1"/>
</dbReference>